<dbReference type="InterPro" id="IPR001752">
    <property type="entry name" value="Kinesin_motor_dom"/>
</dbReference>
<keyword evidence="3" id="KW-0067">ATP-binding</keyword>
<evidence type="ECO:0000256" key="2">
    <source>
        <dbReference type="ARBA" id="ARBA00023175"/>
    </source>
</evidence>
<dbReference type="GO" id="GO:0008017">
    <property type="term" value="F:microtubule binding"/>
    <property type="evidence" value="ECO:0007669"/>
    <property type="project" value="InterPro"/>
</dbReference>
<dbReference type="Gene3D" id="3.40.850.10">
    <property type="entry name" value="Kinesin motor domain"/>
    <property type="match status" value="1"/>
</dbReference>
<dbReference type="PANTHER" id="PTHR47968">
    <property type="entry name" value="CENTROMERE PROTEIN E"/>
    <property type="match status" value="1"/>
</dbReference>
<dbReference type="SUPFAM" id="SSF52540">
    <property type="entry name" value="P-loop containing nucleoside triphosphate hydrolases"/>
    <property type="match status" value="1"/>
</dbReference>
<dbReference type="Pfam" id="PF00225">
    <property type="entry name" value="Kinesin"/>
    <property type="match status" value="1"/>
</dbReference>
<feature type="compositionally biased region" description="Polar residues" evidence="5">
    <location>
        <begin position="82"/>
        <end position="97"/>
    </location>
</feature>
<dbReference type="GO" id="GO:0003777">
    <property type="term" value="F:microtubule motor activity"/>
    <property type="evidence" value="ECO:0007669"/>
    <property type="project" value="InterPro"/>
</dbReference>
<feature type="compositionally biased region" description="Low complexity" evidence="5">
    <location>
        <begin position="24"/>
        <end position="35"/>
    </location>
</feature>
<dbReference type="InterPro" id="IPR027417">
    <property type="entry name" value="P-loop_NTPase"/>
</dbReference>
<organism evidence="7">
    <name type="scientific">Pseudo-nitzschia australis</name>
    <dbReference type="NCBI Taxonomy" id="44445"/>
    <lineage>
        <taxon>Eukaryota</taxon>
        <taxon>Sar</taxon>
        <taxon>Stramenopiles</taxon>
        <taxon>Ochrophyta</taxon>
        <taxon>Bacillariophyta</taxon>
        <taxon>Bacillariophyceae</taxon>
        <taxon>Bacillariophycidae</taxon>
        <taxon>Bacillariales</taxon>
        <taxon>Bacillariaceae</taxon>
        <taxon>Pseudo-nitzschia</taxon>
    </lineage>
</organism>
<feature type="coiled-coil region" evidence="4">
    <location>
        <begin position="428"/>
        <end position="462"/>
    </location>
</feature>
<feature type="region of interest" description="Disordered" evidence="5">
    <location>
        <begin position="475"/>
        <end position="496"/>
    </location>
</feature>
<feature type="compositionally biased region" description="Polar residues" evidence="5">
    <location>
        <begin position="475"/>
        <end position="492"/>
    </location>
</feature>
<dbReference type="PANTHER" id="PTHR47968:SF75">
    <property type="entry name" value="CENTROMERE-ASSOCIATED PROTEIN E"/>
    <property type="match status" value="1"/>
</dbReference>
<dbReference type="EMBL" id="HBIX01001705">
    <property type="protein sequence ID" value="CAE0708547.1"/>
    <property type="molecule type" value="Transcribed_RNA"/>
</dbReference>
<dbReference type="AlphaFoldDB" id="A0A7S4EF87"/>
<dbReference type="InterPro" id="IPR036961">
    <property type="entry name" value="Kinesin_motor_dom_sf"/>
</dbReference>
<dbReference type="InterPro" id="IPR027640">
    <property type="entry name" value="Kinesin-like_fam"/>
</dbReference>
<protein>
    <recommendedName>
        <fullName evidence="6">Kinesin motor domain-containing protein</fullName>
    </recommendedName>
</protein>
<sequence>MKRVLGSRTASANNSVNERRSGRSTSSSLTSSLSSNPLNDDSTITSNVQVCARIRPLVKSKEQNPTSKPARRRIFTGGRFSNLKSKTTDAPESSQGDASFVAWDISEDSTTASQSSKTEKIQGRTHSYTLDKVFGSEATTHEIYDESVASLVKSAMEGYNSTILAYGQTSTGKTHTMTGKQKTPGLIPLCVRDCFQYVQENTSAEPREYLFRFSYLEIYKEHIRDLLSSSTSAPEPVRMFDGPSGLIIRGLREEVVSSPEKVFQLLRQGEKRRQVGATHMNQHSSRSHVVMRLKIESSSTTNNNDATRVSLLSLVDLAGSESVRLNGVERRDEGQYINKSLMALGQCVFGLAESSKNNGEKKMNRSHIPYRDSKLTRMLQSSLSGNARMLLMCCISPSSSHMEESHNTFKFASRAKRIEQSASIQTAGDKEETLLQTYRDEIEDLKKQLADATWQKQTLLEDRQDYQMMKERQEILQSGSTPNINSSKTNSDTMESTTEEIEELVEAIQTMEHLILKSRSFQQQTSNSAGAVATNATFLSTPGSSEELDDFLDLALESNKTEDLLEDKDIGGISSTINHDDNNTNAKFSQYAPTTPSDIYKTMTSNSTNNSTNTEDELHSELTRIRGLLGSVLKKRGLPREKVHKSLDFATPPRGPLQSRQALDQSLSEELKAGLLFEGSIDEGYGATIEEVEEKKAELESLRIKLEQQERTTSLRKADSHFLQSQLEEKDKLLEEVSSLLEAVEQRQGKLEQENLALKMELDRLRDKRGFEV</sequence>
<dbReference type="GO" id="GO:0007018">
    <property type="term" value="P:microtubule-based movement"/>
    <property type="evidence" value="ECO:0007669"/>
    <property type="project" value="InterPro"/>
</dbReference>
<keyword evidence="1 4" id="KW-0175">Coiled coil</keyword>
<evidence type="ECO:0000259" key="6">
    <source>
        <dbReference type="PROSITE" id="PS50067"/>
    </source>
</evidence>
<dbReference type="PROSITE" id="PS50067">
    <property type="entry name" value="KINESIN_MOTOR_2"/>
    <property type="match status" value="1"/>
</dbReference>
<comment type="similarity">
    <text evidence="3">Belongs to the TRAFAC class myosin-kinesin ATPase superfamily. Kinesin family.</text>
</comment>
<dbReference type="GO" id="GO:0005524">
    <property type="term" value="F:ATP binding"/>
    <property type="evidence" value="ECO:0007669"/>
    <property type="project" value="UniProtKB-UniRule"/>
</dbReference>
<reference evidence="7" key="1">
    <citation type="submission" date="2021-01" db="EMBL/GenBank/DDBJ databases">
        <authorList>
            <person name="Corre E."/>
            <person name="Pelletier E."/>
            <person name="Niang G."/>
            <person name="Scheremetjew M."/>
            <person name="Finn R."/>
            <person name="Kale V."/>
            <person name="Holt S."/>
            <person name="Cochrane G."/>
            <person name="Meng A."/>
            <person name="Brown T."/>
            <person name="Cohen L."/>
        </authorList>
    </citation>
    <scope>NUCLEOTIDE SEQUENCE</scope>
    <source>
        <strain evidence="7">10249 10 AB</strain>
    </source>
</reference>
<name>A0A7S4EF87_9STRA</name>
<keyword evidence="2 3" id="KW-0505">Motor protein</keyword>
<feature type="region of interest" description="Disordered" evidence="5">
    <location>
        <begin position="1"/>
        <end position="44"/>
    </location>
</feature>
<accession>A0A7S4EF87</accession>
<dbReference type="SMART" id="SM00129">
    <property type="entry name" value="KISc"/>
    <property type="match status" value="1"/>
</dbReference>
<feature type="binding site" evidence="3">
    <location>
        <begin position="167"/>
        <end position="174"/>
    </location>
    <ligand>
        <name>ATP</name>
        <dbReference type="ChEBI" id="CHEBI:30616"/>
    </ligand>
</feature>
<feature type="domain" description="Kinesin motor" evidence="6">
    <location>
        <begin position="47"/>
        <end position="418"/>
    </location>
</feature>
<evidence type="ECO:0000256" key="3">
    <source>
        <dbReference type="PROSITE-ProRule" id="PRU00283"/>
    </source>
</evidence>
<feature type="coiled-coil region" evidence="4">
    <location>
        <begin position="685"/>
        <end position="768"/>
    </location>
</feature>
<feature type="region of interest" description="Disordered" evidence="5">
    <location>
        <begin position="56"/>
        <end position="97"/>
    </location>
</feature>
<keyword evidence="3" id="KW-0547">Nucleotide-binding</keyword>
<evidence type="ECO:0000256" key="5">
    <source>
        <dbReference type="SAM" id="MobiDB-lite"/>
    </source>
</evidence>
<dbReference type="PRINTS" id="PR00380">
    <property type="entry name" value="KINESINHEAVY"/>
</dbReference>
<gene>
    <name evidence="7" type="ORF">PAUS00366_LOCUS1267</name>
</gene>
<evidence type="ECO:0000256" key="4">
    <source>
        <dbReference type="SAM" id="Coils"/>
    </source>
</evidence>
<evidence type="ECO:0000313" key="7">
    <source>
        <dbReference type="EMBL" id="CAE0708547.1"/>
    </source>
</evidence>
<evidence type="ECO:0000256" key="1">
    <source>
        <dbReference type="ARBA" id="ARBA00023054"/>
    </source>
</evidence>
<proteinExistence type="inferred from homology"/>